<name>A0AAJ6BQ72_9SPHN</name>
<keyword evidence="2" id="KW-0812">Transmembrane</keyword>
<dbReference type="InterPro" id="IPR007343">
    <property type="entry name" value="Uncharacterised_pept_Zn_put"/>
</dbReference>
<evidence type="ECO:0000256" key="4">
    <source>
        <dbReference type="ARBA" id="ARBA00023136"/>
    </source>
</evidence>
<comment type="subcellular location">
    <subcellularLocation>
        <location evidence="1">Membrane</location>
        <topology evidence="1">Single-pass membrane protein</topology>
    </subcellularLocation>
</comment>
<keyword evidence="4" id="KW-0472">Membrane</keyword>
<dbReference type="Proteomes" id="UP001218362">
    <property type="component" value="Chromosome"/>
</dbReference>
<sequence>MRLNDFNPANIRVRDQRGGGGGMPGGKGSIGCVGLLVVLGIAYFTGADPSQLLSGLDQAQVSAPQEQAAGGRTAAESCAENEYSTEACAHLDSLNKTWEPKFKAEGIAFEQPFLNFYSSQGQSGCGVAQSAMGPFYCPSDEGIYIDTAFYDEMAQRMSAKGDFARAYVIAHEYGHHVQNLTGIAAQVRRMQQQDPSQDNALQVRMELQADCYAGVWAALNKDRIEAGDLEEGLTAAHAVGDDTLMEQAGRKPVEAAFTHGSSAQRMKWLRIGMETGDEDKCDTFADLKN</sequence>
<gene>
    <name evidence="6" type="ORF">P0Y56_02655</name>
</gene>
<proteinExistence type="predicted"/>
<dbReference type="Pfam" id="PF04228">
    <property type="entry name" value="Zn_peptidase"/>
    <property type="match status" value="1"/>
</dbReference>
<feature type="region of interest" description="Disordered" evidence="5">
    <location>
        <begin position="1"/>
        <end position="23"/>
    </location>
</feature>
<evidence type="ECO:0000256" key="2">
    <source>
        <dbReference type="ARBA" id="ARBA00022692"/>
    </source>
</evidence>
<dbReference type="AlphaFoldDB" id="A0AAJ6BQ72"/>
<evidence type="ECO:0000256" key="1">
    <source>
        <dbReference type="ARBA" id="ARBA00004167"/>
    </source>
</evidence>
<evidence type="ECO:0000313" key="7">
    <source>
        <dbReference type="Proteomes" id="UP001218362"/>
    </source>
</evidence>
<dbReference type="KEGG" id="acob:P0Y56_02655"/>
<protein>
    <submittedName>
        <fullName evidence="6">Neutral zinc metallopeptidase</fullName>
    </submittedName>
</protein>
<accession>A0AAJ6BQ72</accession>
<dbReference type="PANTHER" id="PTHR30168:SF0">
    <property type="entry name" value="INNER MEMBRANE PROTEIN"/>
    <property type="match status" value="1"/>
</dbReference>
<organism evidence="6 7">
    <name type="scientific">Candidatus Andeanibacterium colombiense</name>
    <dbReference type="NCBI Taxonomy" id="3121345"/>
    <lineage>
        <taxon>Bacteria</taxon>
        <taxon>Pseudomonadati</taxon>
        <taxon>Pseudomonadota</taxon>
        <taxon>Alphaproteobacteria</taxon>
        <taxon>Sphingomonadales</taxon>
        <taxon>Sphingomonadaceae</taxon>
        <taxon>Candidatus Andeanibacterium</taxon>
    </lineage>
</organism>
<evidence type="ECO:0000313" key="6">
    <source>
        <dbReference type="EMBL" id="WEK47200.1"/>
    </source>
</evidence>
<reference evidence="6" key="1">
    <citation type="submission" date="2023-03" db="EMBL/GenBank/DDBJ databases">
        <title>Andean soil-derived lignocellulolytic bacterial consortium as a source of novel taxa and putative plastic-active enzymes.</title>
        <authorList>
            <person name="Diaz-Garcia L."/>
            <person name="Chuvochina M."/>
            <person name="Feuerriegel G."/>
            <person name="Bunk B."/>
            <person name="Sproer C."/>
            <person name="Streit W.R."/>
            <person name="Rodriguez L.M."/>
            <person name="Overmann J."/>
            <person name="Jimenez D.J."/>
        </authorList>
    </citation>
    <scope>NUCLEOTIDE SEQUENCE</scope>
    <source>
        <strain evidence="6">MAG 26</strain>
    </source>
</reference>
<keyword evidence="3" id="KW-1133">Transmembrane helix</keyword>
<dbReference type="GO" id="GO:0016020">
    <property type="term" value="C:membrane"/>
    <property type="evidence" value="ECO:0007669"/>
    <property type="project" value="UniProtKB-SubCell"/>
</dbReference>
<dbReference type="EMBL" id="CP119316">
    <property type="protein sequence ID" value="WEK47200.1"/>
    <property type="molecule type" value="Genomic_DNA"/>
</dbReference>
<dbReference type="PANTHER" id="PTHR30168">
    <property type="entry name" value="PUTATIVE MEMBRANE PROTEIN YPFJ"/>
    <property type="match status" value="1"/>
</dbReference>
<evidence type="ECO:0000256" key="3">
    <source>
        <dbReference type="ARBA" id="ARBA00022989"/>
    </source>
</evidence>
<evidence type="ECO:0000256" key="5">
    <source>
        <dbReference type="SAM" id="MobiDB-lite"/>
    </source>
</evidence>